<keyword evidence="2" id="KW-1185">Reference proteome</keyword>
<sequence length="110" mass="12577">MSEQTILHIQFIGENDIPDISSKSDEIIKILTEDGIHKDVLCDLIAAFSNYEATFNVHSIYLLSLIESIASLFPSAWFGARGLGEEFRYTWVAEFQEGRKVFIQGPWDYE</sequence>
<dbReference type="RefSeq" id="WP_186947444.1">
    <property type="nucleotide sequence ID" value="NZ_JACOGF010000005.1"/>
</dbReference>
<gene>
    <name evidence="1" type="ORF">H8L32_11880</name>
</gene>
<comment type="caution">
    <text evidence="1">The sequence shown here is derived from an EMBL/GenBank/DDBJ whole genome shotgun (WGS) entry which is preliminary data.</text>
</comment>
<dbReference type="Proteomes" id="UP000650424">
    <property type="component" value="Unassembled WGS sequence"/>
</dbReference>
<proteinExistence type="predicted"/>
<evidence type="ECO:0000313" key="1">
    <source>
        <dbReference type="EMBL" id="MBC3918179.1"/>
    </source>
</evidence>
<protein>
    <submittedName>
        <fullName evidence="1">Uncharacterized protein</fullName>
    </submittedName>
</protein>
<dbReference type="EMBL" id="JACOGF010000005">
    <property type="protein sequence ID" value="MBC3918179.1"/>
    <property type="molecule type" value="Genomic_DNA"/>
</dbReference>
<reference evidence="1 2" key="1">
    <citation type="submission" date="2020-08" db="EMBL/GenBank/DDBJ databases">
        <title>Novel species isolated from subtropical streams in China.</title>
        <authorList>
            <person name="Lu H."/>
        </authorList>
    </citation>
    <scope>NUCLEOTIDE SEQUENCE [LARGE SCALE GENOMIC DNA]</scope>
    <source>
        <strain evidence="1 2">CY18W</strain>
    </source>
</reference>
<evidence type="ECO:0000313" key="2">
    <source>
        <dbReference type="Proteomes" id="UP000650424"/>
    </source>
</evidence>
<accession>A0ABR6ZRE8</accession>
<organism evidence="1 2">
    <name type="scientific">Undibacterium hunanense</name>
    <dbReference type="NCBI Taxonomy" id="2762292"/>
    <lineage>
        <taxon>Bacteria</taxon>
        <taxon>Pseudomonadati</taxon>
        <taxon>Pseudomonadota</taxon>
        <taxon>Betaproteobacteria</taxon>
        <taxon>Burkholderiales</taxon>
        <taxon>Oxalobacteraceae</taxon>
        <taxon>Undibacterium</taxon>
    </lineage>
</organism>
<name>A0ABR6ZRE8_9BURK</name>